<evidence type="ECO:0008006" key="3">
    <source>
        <dbReference type="Google" id="ProtNLM"/>
    </source>
</evidence>
<evidence type="ECO:0000313" key="1">
    <source>
        <dbReference type="EMBL" id="NMP21927.1"/>
    </source>
</evidence>
<dbReference type="Proteomes" id="UP000533476">
    <property type="component" value="Unassembled WGS sequence"/>
</dbReference>
<accession>A0A7Y0L251</accession>
<name>A0A7Y0L251_9FIRM</name>
<proteinExistence type="predicted"/>
<protein>
    <recommendedName>
        <fullName evidence="3">Thioredoxin-like fold domain-containing protein</fullName>
    </recommendedName>
</protein>
<evidence type="ECO:0000313" key="2">
    <source>
        <dbReference type="Proteomes" id="UP000533476"/>
    </source>
</evidence>
<dbReference type="AlphaFoldDB" id="A0A7Y0L251"/>
<keyword evidence="2" id="KW-1185">Reference proteome</keyword>
<gene>
    <name evidence="1" type="ORF">HIJ39_06120</name>
</gene>
<reference evidence="1 2" key="1">
    <citation type="submission" date="2020-04" db="EMBL/GenBank/DDBJ databases">
        <authorList>
            <person name="Zhang R."/>
            <person name="Schippers A."/>
        </authorList>
    </citation>
    <scope>NUCLEOTIDE SEQUENCE [LARGE SCALE GENOMIC DNA]</scope>
    <source>
        <strain evidence="1 2">DSM 109850</strain>
    </source>
</reference>
<comment type="caution">
    <text evidence="1">The sequence shown here is derived from an EMBL/GenBank/DDBJ whole genome shotgun (WGS) entry which is preliminary data.</text>
</comment>
<dbReference type="Gene3D" id="3.40.30.80">
    <property type="match status" value="1"/>
</dbReference>
<dbReference type="EMBL" id="JABBVZ010000014">
    <property type="protein sequence ID" value="NMP21927.1"/>
    <property type="molecule type" value="Genomic_DNA"/>
</dbReference>
<organism evidence="1 2">
    <name type="scientific">Sulfobacillus harzensis</name>
    <dbReference type="NCBI Taxonomy" id="2729629"/>
    <lineage>
        <taxon>Bacteria</taxon>
        <taxon>Bacillati</taxon>
        <taxon>Bacillota</taxon>
        <taxon>Clostridia</taxon>
        <taxon>Eubacteriales</taxon>
        <taxon>Clostridiales Family XVII. Incertae Sedis</taxon>
        <taxon>Sulfobacillus</taxon>
    </lineage>
</organism>
<sequence length="59" mass="6521">MALTTPAIFASAIMLDAFPELTGQLNIMTVPVIFVGQRRYDGPMNEWILAQQVRLAAEV</sequence>